<dbReference type="Pfam" id="PF13416">
    <property type="entry name" value="SBP_bac_8"/>
    <property type="match status" value="1"/>
</dbReference>
<protein>
    <submittedName>
        <fullName evidence="3">ABC transporter substrate-binding protein</fullName>
    </submittedName>
</protein>
<organism evidence="3 4">
    <name type="scientific">Rugosimonospora africana</name>
    <dbReference type="NCBI Taxonomy" id="556532"/>
    <lineage>
        <taxon>Bacteria</taxon>
        <taxon>Bacillati</taxon>
        <taxon>Actinomycetota</taxon>
        <taxon>Actinomycetes</taxon>
        <taxon>Micromonosporales</taxon>
        <taxon>Micromonosporaceae</taxon>
        <taxon>Rugosimonospora</taxon>
    </lineage>
</organism>
<dbReference type="PANTHER" id="PTHR30006">
    <property type="entry name" value="THIAMINE-BINDING PERIPLASMIC PROTEIN-RELATED"/>
    <property type="match status" value="1"/>
</dbReference>
<dbReference type="EMBL" id="BONZ01000084">
    <property type="protein sequence ID" value="GIH19754.1"/>
    <property type="molecule type" value="Genomic_DNA"/>
</dbReference>
<keyword evidence="1 2" id="KW-0732">Signal</keyword>
<sequence length="403" mass="43115">MSDHPLAPTQRTRRTRRVSLAVGVAVLSLSAVAACGSGSSDKPAQTTDQVAASLASSCGGTAADWTTLITAAKKEGKLTISGPPSPEVNKQVPAAFQKEFGVSVQYIAGASGTTAQKIKSERSAGIYSLDAFLAGGNTMSTVIYQSGWLDDLKSALISPKLTDPSLWQSGAQGAPFVDQPKFDSVANLSIQGQEQFMVNTKLVGNKINGWHDLLDPKWKGKIVAMDPTKGAGLGFNVVVMLEKKFGADFVKQLYKGQGVVLETDDRQAADSVAKGQYAVAIGVSEANGQLDQLIDDGLPVRVVARPNDAPQMISSGYGEVGMMNKAPHPNAAKLFANWLLCPDGNKVWNEANRYQSTRKDVDVKVPDFIKADLSGDYWDTYDWKLLTSNDTDQLVSQLQTDLK</sequence>
<evidence type="ECO:0000256" key="1">
    <source>
        <dbReference type="ARBA" id="ARBA00022729"/>
    </source>
</evidence>
<accession>A0A8J3R0S9</accession>
<keyword evidence="4" id="KW-1185">Reference proteome</keyword>
<dbReference type="SUPFAM" id="SSF53850">
    <property type="entry name" value="Periplasmic binding protein-like II"/>
    <property type="match status" value="1"/>
</dbReference>
<feature type="signal peptide" evidence="2">
    <location>
        <begin position="1"/>
        <end position="33"/>
    </location>
</feature>
<dbReference type="AlphaFoldDB" id="A0A8J3R0S9"/>
<name>A0A8J3R0S9_9ACTN</name>
<dbReference type="Gene3D" id="3.40.190.10">
    <property type="entry name" value="Periplasmic binding protein-like II"/>
    <property type="match status" value="2"/>
</dbReference>
<dbReference type="Proteomes" id="UP000642748">
    <property type="component" value="Unassembled WGS sequence"/>
</dbReference>
<gene>
    <name evidence="3" type="ORF">Raf01_79260</name>
</gene>
<evidence type="ECO:0000313" key="3">
    <source>
        <dbReference type="EMBL" id="GIH19754.1"/>
    </source>
</evidence>
<dbReference type="InterPro" id="IPR006059">
    <property type="entry name" value="SBP"/>
</dbReference>
<evidence type="ECO:0000256" key="2">
    <source>
        <dbReference type="SAM" id="SignalP"/>
    </source>
</evidence>
<comment type="caution">
    <text evidence="3">The sequence shown here is derived from an EMBL/GenBank/DDBJ whole genome shotgun (WGS) entry which is preliminary data.</text>
</comment>
<feature type="chain" id="PRO_5038776450" evidence="2">
    <location>
        <begin position="34"/>
        <end position="403"/>
    </location>
</feature>
<proteinExistence type="predicted"/>
<evidence type="ECO:0000313" key="4">
    <source>
        <dbReference type="Proteomes" id="UP000642748"/>
    </source>
</evidence>
<reference evidence="3" key="1">
    <citation type="submission" date="2021-01" db="EMBL/GenBank/DDBJ databases">
        <title>Whole genome shotgun sequence of Rugosimonospora africana NBRC 104875.</title>
        <authorList>
            <person name="Komaki H."/>
            <person name="Tamura T."/>
        </authorList>
    </citation>
    <scope>NUCLEOTIDE SEQUENCE</scope>
    <source>
        <strain evidence="3">NBRC 104875</strain>
    </source>
</reference>